<keyword evidence="3" id="KW-1185">Reference proteome</keyword>
<proteinExistence type="predicted"/>
<dbReference type="STRING" id="526227.Mesil_2621"/>
<organism evidence="2 3">
    <name type="scientific">Allomeiothermus silvanus (strain ATCC 700542 / DSM 9946 / NBRC 106475 / NCIMB 13440 / VI-R2)</name>
    <name type="common">Thermus silvanus</name>
    <dbReference type="NCBI Taxonomy" id="526227"/>
    <lineage>
        <taxon>Bacteria</taxon>
        <taxon>Thermotogati</taxon>
        <taxon>Deinococcota</taxon>
        <taxon>Deinococci</taxon>
        <taxon>Thermales</taxon>
        <taxon>Thermaceae</taxon>
        <taxon>Allomeiothermus</taxon>
    </lineage>
</organism>
<protein>
    <recommendedName>
        <fullName evidence="1">DUF4384 domain-containing protein</fullName>
    </recommendedName>
</protein>
<dbReference type="Proteomes" id="UP000001916">
    <property type="component" value="Chromosome"/>
</dbReference>
<dbReference type="RefSeq" id="WP_013159010.1">
    <property type="nucleotide sequence ID" value="NC_014212.1"/>
</dbReference>
<dbReference type="EMBL" id="CP002042">
    <property type="protein sequence ID" value="ADH64470.1"/>
    <property type="molecule type" value="Genomic_DNA"/>
</dbReference>
<evidence type="ECO:0000259" key="1">
    <source>
        <dbReference type="Pfam" id="PF14326"/>
    </source>
</evidence>
<evidence type="ECO:0000313" key="3">
    <source>
        <dbReference type="Proteomes" id="UP000001916"/>
    </source>
</evidence>
<dbReference type="OrthoDB" id="25807at2"/>
<dbReference type="Pfam" id="PF14326">
    <property type="entry name" value="DUF4384"/>
    <property type="match status" value="1"/>
</dbReference>
<dbReference type="PROSITE" id="PS51257">
    <property type="entry name" value="PROKAR_LIPOPROTEIN"/>
    <property type="match status" value="1"/>
</dbReference>
<dbReference type="KEGG" id="msv:Mesil_2621"/>
<sequence length="163" mass="17838">MKLYRILLSLAFVTALTGCLPRVSPLLGTTPVVTDFRPDRGIGGTYKLDEAISFSFTLTQPGYVTLIAIDPDLTVYEIGRRGVQYPAGSHTFPPPGADFRLEASPPLGLQRVRLIFTDTPAPAVRFRGRMNGGELERTTRSYLEASGAKVRDVVETTLRVVNP</sequence>
<reference evidence="2 3" key="1">
    <citation type="journal article" date="2010" name="Stand. Genomic Sci.">
        <title>Complete genome sequence of Meiothermus silvanus type strain (VI-R2).</title>
        <authorList>
            <person name="Sikorski J."/>
            <person name="Tindall B.J."/>
            <person name="Lowry S."/>
            <person name="Lucas S."/>
            <person name="Nolan M."/>
            <person name="Copeland A."/>
            <person name="Glavina Del Rio T."/>
            <person name="Tice H."/>
            <person name="Cheng J.F."/>
            <person name="Han C."/>
            <person name="Pitluck S."/>
            <person name="Liolios K."/>
            <person name="Ivanova N."/>
            <person name="Mavromatis K."/>
            <person name="Mikhailova N."/>
            <person name="Pati A."/>
            <person name="Goodwin L."/>
            <person name="Chen A."/>
            <person name="Palaniappan K."/>
            <person name="Land M."/>
            <person name="Hauser L."/>
            <person name="Chang Y.J."/>
            <person name="Jeffries C.D."/>
            <person name="Rohde M."/>
            <person name="Goker M."/>
            <person name="Woyke T."/>
            <person name="Bristow J."/>
            <person name="Eisen J.A."/>
            <person name="Markowitz V."/>
            <person name="Hugenholtz P."/>
            <person name="Kyrpides N.C."/>
            <person name="Klenk H.P."/>
            <person name="Lapidus A."/>
        </authorList>
    </citation>
    <scope>NUCLEOTIDE SEQUENCE [LARGE SCALE GENOMIC DNA]</scope>
    <source>
        <strain evidence="3">ATCC 700542 / DSM 9946 / VI-R2</strain>
    </source>
</reference>
<dbReference type="AlphaFoldDB" id="D7BBK8"/>
<dbReference type="HOGENOM" id="CLU_134356_0_0_0"/>
<dbReference type="InterPro" id="IPR025493">
    <property type="entry name" value="DUF4384"/>
</dbReference>
<evidence type="ECO:0000313" key="2">
    <source>
        <dbReference type="EMBL" id="ADH64470.1"/>
    </source>
</evidence>
<accession>D7BBK8</accession>
<feature type="domain" description="DUF4384" evidence="1">
    <location>
        <begin position="45"/>
        <end position="120"/>
    </location>
</feature>
<gene>
    <name evidence="2" type="ordered locus">Mesil_2621</name>
</gene>
<name>D7BBK8_ALLS1</name>